<sequence>MESLAWRLEPPLTVVAYQPVVPRARMALLLILSVGWAFIWLLWRAYQVIQTPNEILVDKLGLDIPPAPELILEEIQSREVHIAWKQPELPNSIHKHIVQVNGKKGLIHYAFIAMGADLLPAVGETKRPEIAIAILDLVPATLYDIRIFTVSAAGFQTPSQPLYVRTLPCPKNEVENVPGDILPTIRAFSTKVTAVVPPLSAPGMSREISGGQLTGRRPTAGRKQSTTGLGTEQSCATNAEESSRSLSEDECETTFAQLQERFQKVQQDNEAAEAQILQEEKEFEAAMKQLESRRDELKQSLKERDEVSSDLKKQVHKLESANRTAQSERSKKEKLLHQRENQRKKRRDEAAKWEVQIATMTDEINGIETQKAALERRTASSVAELQQNVEDERKEIRSIEEDNNERIAQIKALEEERKRLNQDEETDESREGDRLEREKDRQWQETLYKLNTTYATLANTVAHAKIELELVRERLAFLQRARHASTNATFSSVPPLDLDVVRQGGKQRRARQRSSLVSNISPPIGTFPNLDAFASPVPYNKTSNVSPTFSPGTTFFSSTNGMTLMGPPDAIEPTSNDVEALTGGAPMSPRADSLIPANLLGDESADELPSEDVNVPTRSSSAEGASLRVNSSGQYTLANESQTQEKASPKSSSSRSASIFTSPRESLNNLADVDRRSLHSGQVSVHNTGTSVGGLSGSRNFVSGIFGFNRQRGKTIADEPPMLGALKMGESQSFPRNFGDGLDPLARRRRLSYGGNWAAPVTNLFPRNGPGSDDKESGPARLSSSRRGFPNLFSSTKLNPPTLPGVGKPSASSSGYDQFGPRNDSTEFSTSVNVRGDASSSRPSSVYSFERLPRPSTDSQPFGWGALERSNLRGSPLGPDWLTSHTWSRTHSRRPSFSYGSTGNLSMQSPREEDVYEEPKGPSRPLQDPIGTRPKSSQRPVTPKLNPAAPSFTTLFARNKDKSKEKAKSKDIEALKQGDHDLQHEDASPPESRKSKDSRSIVTAGSIADSRESLERTTSGTPSDTTPSKETLIQKITRKSSSNKFNSWKEKGGLFSRKGEPSTPGEIDEDVSSDAQLGRSLESTSTNPSGEKEKEKGSRSSLSWNFMRKSKKGEKSDLAASEVSELSERASETGDEDVHECQSAIG</sequence>
<feature type="domain" description="Fibronectin type-III" evidence="3">
    <location>
        <begin position="65"/>
        <end position="169"/>
    </location>
</feature>
<dbReference type="SUPFAM" id="SSF49265">
    <property type="entry name" value="Fibronectin type III"/>
    <property type="match status" value="1"/>
</dbReference>
<evidence type="ECO:0000259" key="3">
    <source>
        <dbReference type="PROSITE" id="PS50853"/>
    </source>
</evidence>
<feature type="compositionally biased region" description="Low complexity" evidence="1">
    <location>
        <begin position="1017"/>
        <end position="1028"/>
    </location>
</feature>
<evidence type="ECO:0000313" key="4">
    <source>
        <dbReference type="EMBL" id="ERF69077.1"/>
    </source>
</evidence>
<feature type="compositionally biased region" description="Polar residues" evidence="1">
    <location>
        <begin position="379"/>
        <end position="388"/>
    </location>
</feature>
<keyword evidence="2" id="KW-1133">Transmembrane helix</keyword>
<dbReference type="Gene3D" id="2.60.40.10">
    <property type="entry name" value="Immunoglobulins"/>
    <property type="match status" value="1"/>
</dbReference>
<feature type="compositionally biased region" description="Polar residues" evidence="1">
    <location>
        <begin position="898"/>
        <end position="909"/>
    </location>
</feature>
<feature type="compositionally biased region" description="Polar residues" evidence="1">
    <location>
        <begin position="826"/>
        <end position="847"/>
    </location>
</feature>
<accession>U1FW54</accession>
<dbReference type="OMA" id="LQHENEN"/>
<dbReference type="GeneID" id="19236092"/>
<feature type="compositionally biased region" description="Basic and acidic residues" evidence="1">
    <location>
        <begin position="1047"/>
        <end position="1060"/>
    </location>
</feature>
<feature type="region of interest" description="Disordered" evidence="1">
    <location>
        <begin position="199"/>
        <end position="252"/>
    </location>
</feature>
<dbReference type="AlphaFoldDB" id="U1FW54"/>
<dbReference type="InterPro" id="IPR013783">
    <property type="entry name" value="Ig-like_fold"/>
</dbReference>
<feature type="compositionally biased region" description="Polar residues" evidence="1">
    <location>
        <begin position="616"/>
        <end position="646"/>
    </location>
</feature>
<keyword evidence="5" id="KW-1185">Reference proteome</keyword>
<dbReference type="EMBL" id="KE721469">
    <property type="protein sequence ID" value="ERF69077.1"/>
    <property type="molecule type" value="Genomic_DNA"/>
</dbReference>
<dbReference type="OrthoDB" id="5572782at2759"/>
<evidence type="ECO:0000313" key="5">
    <source>
        <dbReference type="Proteomes" id="UP000019373"/>
    </source>
</evidence>
<feature type="transmembrane region" description="Helical" evidence="2">
    <location>
        <begin position="27"/>
        <end position="46"/>
    </location>
</feature>
<feature type="region of interest" description="Disordered" evidence="1">
    <location>
        <begin position="759"/>
        <end position="1146"/>
    </location>
</feature>
<feature type="compositionally biased region" description="Polar residues" evidence="1">
    <location>
        <begin position="222"/>
        <end position="240"/>
    </location>
</feature>
<feature type="compositionally biased region" description="Basic and acidic residues" evidence="1">
    <location>
        <begin position="910"/>
        <end position="921"/>
    </location>
</feature>
<dbReference type="RefSeq" id="XP_007805137.1">
    <property type="nucleotide sequence ID" value="XM_007806946.1"/>
</dbReference>
<dbReference type="InterPro" id="IPR036116">
    <property type="entry name" value="FN3_sf"/>
</dbReference>
<feature type="region of interest" description="Disordered" evidence="1">
    <location>
        <begin position="418"/>
        <end position="440"/>
    </location>
</feature>
<keyword evidence="2" id="KW-0812">Transmembrane</keyword>
<feature type="compositionally biased region" description="Polar residues" evidence="1">
    <location>
        <begin position="782"/>
        <end position="799"/>
    </location>
</feature>
<dbReference type="PANTHER" id="PTHR34894">
    <property type="entry name" value="SAM-DEPENDENT METHYLTRANSFERASE RSMI, CONSERVED SITE"/>
    <property type="match status" value="1"/>
</dbReference>
<dbReference type="Proteomes" id="UP000019373">
    <property type="component" value="Unassembled WGS sequence"/>
</dbReference>
<evidence type="ECO:0000256" key="2">
    <source>
        <dbReference type="SAM" id="Phobius"/>
    </source>
</evidence>
<dbReference type="InterPro" id="IPR003961">
    <property type="entry name" value="FN3_dom"/>
</dbReference>
<dbReference type="eggNOG" id="ENOG502R2RI">
    <property type="taxonomic scope" value="Eukaryota"/>
</dbReference>
<gene>
    <name evidence="4" type="ORF">EPUS_01033</name>
</gene>
<dbReference type="CDD" id="cd00063">
    <property type="entry name" value="FN3"/>
    <property type="match status" value="1"/>
</dbReference>
<protein>
    <recommendedName>
        <fullName evidence="3">Fibronectin type-III domain-containing protein</fullName>
    </recommendedName>
</protein>
<reference evidence="5" key="1">
    <citation type="journal article" date="2014" name="BMC Genomics">
        <title>Genome characteristics reveal the impact of lichenization on lichen-forming fungus Endocarpon pusillum Hedwig (Verrucariales, Ascomycota).</title>
        <authorList>
            <person name="Wang Y.-Y."/>
            <person name="Liu B."/>
            <person name="Zhang X.-Y."/>
            <person name="Zhou Q.-M."/>
            <person name="Zhang T."/>
            <person name="Li H."/>
            <person name="Yu Y.-F."/>
            <person name="Zhang X.-L."/>
            <person name="Hao X.-Y."/>
            <person name="Wang M."/>
            <person name="Wang L."/>
            <person name="Wei J.-C."/>
        </authorList>
    </citation>
    <scope>NUCLEOTIDE SEQUENCE [LARGE SCALE GENOMIC DNA]</scope>
    <source>
        <strain evidence="5">Z07020 / HMAS-L-300199</strain>
    </source>
</reference>
<proteinExistence type="predicted"/>
<feature type="region of interest" description="Disordered" evidence="1">
    <location>
        <begin position="568"/>
        <end position="663"/>
    </location>
</feature>
<feature type="compositionally biased region" description="Basic and acidic residues" evidence="1">
    <location>
        <begin position="958"/>
        <end position="999"/>
    </location>
</feature>
<dbReference type="PANTHER" id="PTHR34894:SF5">
    <property type="entry name" value="EF-HAND DOMAIN-CONTAINING PROTEIN"/>
    <property type="match status" value="1"/>
</dbReference>
<organism evidence="4 5">
    <name type="scientific">Endocarpon pusillum (strain Z07020 / HMAS-L-300199)</name>
    <name type="common">Lichen-forming fungus</name>
    <dbReference type="NCBI Taxonomy" id="1263415"/>
    <lineage>
        <taxon>Eukaryota</taxon>
        <taxon>Fungi</taxon>
        <taxon>Dikarya</taxon>
        <taxon>Ascomycota</taxon>
        <taxon>Pezizomycotina</taxon>
        <taxon>Eurotiomycetes</taxon>
        <taxon>Chaetothyriomycetidae</taxon>
        <taxon>Verrucariales</taxon>
        <taxon>Verrucariaceae</taxon>
        <taxon>Endocarpon</taxon>
    </lineage>
</organism>
<keyword evidence="2" id="KW-0472">Membrane</keyword>
<feature type="compositionally biased region" description="Basic and acidic residues" evidence="1">
    <location>
        <begin position="429"/>
        <end position="440"/>
    </location>
</feature>
<feature type="region of interest" description="Disordered" evidence="1">
    <location>
        <begin position="375"/>
        <end position="397"/>
    </location>
</feature>
<feature type="region of interest" description="Disordered" evidence="1">
    <location>
        <begin position="294"/>
        <end position="350"/>
    </location>
</feature>
<dbReference type="Pfam" id="PF00041">
    <property type="entry name" value="fn3"/>
    <property type="match status" value="1"/>
</dbReference>
<dbReference type="PROSITE" id="PS50853">
    <property type="entry name" value="FN3"/>
    <property type="match status" value="1"/>
</dbReference>
<name>U1FW54_ENDPU</name>
<evidence type="ECO:0000256" key="1">
    <source>
        <dbReference type="SAM" id="MobiDB-lite"/>
    </source>
</evidence>
<feature type="compositionally biased region" description="Low complexity" evidence="1">
    <location>
        <begin position="649"/>
        <end position="662"/>
    </location>
</feature>
<dbReference type="HOGENOM" id="CLU_005801_0_0_1"/>